<dbReference type="AlphaFoldDB" id="A0A926CXZ9"/>
<comment type="caution">
    <text evidence="1">The sequence shown here is derived from an EMBL/GenBank/DDBJ whole genome shotgun (WGS) entry which is preliminary data.</text>
</comment>
<keyword evidence="2" id="KW-1185">Reference proteome</keyword>
<proteinExistence type="predicted"/>
<name>A0A926CXZ9_9FIRM</name>
<dbReference type="Proteomes" id="UP000654279">
    <property type="component" value="Unassembled WGS sequence"/>
</dbReference>
<dbReference type="EMBL" id="JACRSO010000001">
    <property type="protein sequence ID" value="MBC8528218.1"/>
    <property type="molecule type" value="Genomic_DNA"/>
</dbReference>
<sequence length="93" mass="10860">MKIKMYANYNVRGRKYPIYHPVAQDISEPVMITIPDEWETYHNNMAELVIVTPDGARNLAYEIESDPKGPFFWGANRNKWRVQVAYSNRLAQA</sequence>
<evidence type="ECO:0000313" key="2">
    <source>
        <dbReference type="Proteomes" id="UP000654279"/>
    </source>
</evidence>
<reference evidence="1" key="1">
    <citation type="submission" date="2020-08" db="EMBL/GenBank/DDBJ databases">
        <title>Genome public.</title>
        <authorList>
            <person name="Liu C."/>
            <person name="Sun Q."/>
        </authorList>
    </citation>
    <scope>NUCLEOTIDE SEQUENCE</scope>
    <source>
        <strain evidence="1">NSJ-44</strain>
    </source>
</reference>
<dbReference type="RefSeq" id="WP_249284255.1">
    <property type="nucleotide sequence ID" value="NZ_JACRSO010000001.1"/>
</dbReference>
<accession>A0A926CXZ9</accession>
<gene>
    <name evidence="1" type="ORF">H8699_02035</name>
</gene>
<organism evidence="1 2">
    <name type="scientific">Luoshenia tenuis</name>
    <dbReference type="NCBI Taxonomy" id="2763654"/>
    <lineage>
        <taxon>Bacteria</taxon>
        <taxon>Bacillati</taxon>
        <taxon>Bacillota</taxon>
        <taxon>Clostridia</taxon>
        <taxon>Christensenellales</taxon>
        <taxon>Christensenellaceae</taxon>
        <taxon>Luoshenia</taxon>
    </lineage>
</organism>
<evidence type="ECO:0000313" key="1">
    <source>
        <dbReference type="EMBL" id="MBC8528218.1"/>
    </source>
</evidence>
<protein>
    <submittedName>
        <fullName evidence="1">Uncharacterized protein</fullName>
    </submittedName>
</protein>